<dbReference type="Proteomes" id="UP000053477">
    <property type="component" value="Unassembled WGS sequence"/>
</dbReference>
<evidence type="ECO:0000313" key="2">
    <source>
        <dbReference type="EMBL" id="KLO14618.1"/>
    </source>
</evidence>
<evidence type="ECO:0000256" key="1">
    <source>
        <dbReference type="SAM" id="MobiDB-lite"/>
    </source>
</evidence>
<dbReference type="InParanoid" id="A0A0H2RYP8"/>
<reference evidence="2 3" key="1">
    <citation type="submission" date="2015-04" db="EMBL/GenBank/DDBJ databases">
        <title>Complete genome sequence of Schizopora paradoxa KUC8140, a cosmopolitan wood degrader in East Asia.</title>
        <authorList>
            <consortium name="DOE Joint Genome Institute"/>
            <person name="Min B."/>
            <person name="Park H."/>
            <person name="Jang Y."/>
            <person name="Kim J.-J."/>
            <person name="Kim K.H."/>
            <person name="Pangilinan J."/>
            <person name="Lipzen A."/>
            <person name="Riley R."/>
            <person name="Grigoriev I.V."/>
            <person name="Spatafora J.W."/>
            <person name="Choi I.-G."/>
        </authorList>
    </citation>
    <scope>NUCLEOTIDE SEQUENCE [LARGE SCALE GENOMIC DNA]</scope>
    <source>
        <strain evidence="2 3">KUC8140</strain>
    </source>
</reference>
<sequence length="411" mass="45902">MSNSQIKTYSLEKYSKAIHQTRLESQSTQGPGANDLEWQHHTPANLQLQLETRSPVQGSFDSVRLKIVWVKGRETQVDGTRAQENVVYEDVDIISIRSFNYPFQFNGSPIKAVYRENMIGFRYLPVTARSASPSEYGRFQITFKTNQAADEVLLTIRDVCPCKSNAAPLPPQPRRAPTMLVQDFPPSSQTETRPQSAYMTPSRPRTMTMPMTPQYSDDHPQLAYNPMRSVVPSQVPVMPTTYSTHPSERIMHHPGAYMHLDPYPSQMNSPASHVLQPAFHPHQSQAHHGYVNQQLALSSLSRQLTQTDIFTPPNPTPPATSVETHVDSDIPPSTTGAAPLAEVSLKKNDTRSIEIQTDPQDTVLSTLLKDPGLQNLSVEDLEQLIGHVIREEGFLQLVGSSDSLFIGHPDF</sequence>
<protein>
    <submittedName>
        <fullName evidence="2">Uncharacterized protein</fullName>
    </submittedName>
</protein>
<evidence type="ECO:0000313" key="3">
    <source>
        <dbReference type="Proteomes" id="UP000053477"/>
    </source>
</evidence>
<dbReference type="OrthoDB" id="3364736at2759"/>
<feature type="region of interest" description="Disordered" evidence="1">
    <location>
        <begin position="313"/>
        <end position="340"/>
    </location>
</feature>
<dbReference type="Pfam" id="PF03525">
    <property type="entry name" value="Meiotic_rec114"/>
    <property type="match status" value="1"/>
</dbReference>
<dbReference type="EMBL" id="KQ085941">
    <property type="protein sequence ID" value="KLO14618.1"/>
    <property type="molecule type" value="Genomic_DNA"/>
</dbReference>
<organism evidence="2 3">
    <name type="scientific">Schizopora paradoxa</name>
    <dbReference type="NCBI Taxonomy" id="27342"/>
    <lineage>
        <taxon>Eukaryota</taxon>
        <taxon>Fungi</taxon>
        <taxon>Dikarya</taxon>
        <taxon>Basidiomycota</taxon>
        <taxon>Agaricomycotina</taxon>
        <taxon>Agaricomycetes</taxon>
        <taxon>Hymenochaetales</taxon>
        <taxon>Schizoporaceae</taxon>
        <taxon>Schizopora</taxon>
    </lineage>
</organism>
<gene>
    <name evidence="2" type="ORF">SCHPADRAFT_939415</name>
</gene>
<keyword evidence="3" id="KW-1185">Reference proteome</keyword>
<dbReference type="InterPro" id="IPR004354">
    <property type="entry name" value="Meiotic_Rec114"/>
</dbReference>
<accession>A0A0H2RYP8</accession>
<dbReference type="AlphaFoldDB" id="A0A0H2RYP8"/>
<name>A0A0H2RYP8_9AGAM</name>
<dbReference type="GO" id="GO:0007131">
    <property type="term" value="P:reciprocal meiotic recombination"/>
    <property type="evidence" value="ECO:0007669"/>
    <property type="project" value="InterPro"/>
</dbReference>
<feature type="region of interest" description="Disordered" evidence="1">
    <location>
        <begin position="185"/>
        <end position="208"/>
    </location>
</feature>
<proteinExistence type="predicted"/>